<dbReference type="SUPFAM" id="SSF51679">
    <property type="entry name" value="Bacterial luciferase-like"/>
    <property type="match status" value="1"/>
</dbReference>
<dbReference type="InterPro" id="IPR050172">
    <property type="entry name" value="SsuD_RutA_monooxygenase"/>
</dbReference>
<comment type="caution">
    <text evidence="6">The sequence shown here is derived from an EMBL/GenBank/DDBJ whole genome shotgun (WGS) entry which is preliminary data.</text>
</comment>
<keyword evidence="1" id="KW-0285">Flavoprotein</keyword>
<dbReference type="PANTHER" id="PTHR42847:SF4">
    <property type="entry name" value="ALKANESULFONATE MONOOXYGENASE-RELATED"/>
    <property type="match status" value="1"/>
</dbReference>
<accession>A0A941EKT9</accession>
<proteinExistence type="predicted"/>
<evidence type="ECO:0000259" key="5">
    <source>
        <dbReference type="Pfam" id="PF00296"/>
    </source>
</evidence>
<keyword evidence="4" id="KW-0503">Monooxygenase</keyword>
<name>A0A941EKT9_9ACTN</name>
<evidence type="ECO:0000313" key="6">
    <source>
        <dbReference type="EMBL" id="MBR7832720.1"/>
    </source>
</evidence>
<organism evidence="6 7">
    <name type="scientific">Actinospica durhamensis</name>
    <dbReference type="NCBI Taxonomy" id="1508375"/>
    <lineage>
        <taxon>Bacteria</taxon>
        <taxon>Bacillati</taxon>
        <taxon>Actinomycetota</taxon>
        <taxon>Actinomycetes</taxon>
        <taxon>Catenulisporales</taxon>
        <taxon>Actinospicaceae</taxon>
        <taxon>Actinospica</taxon>
    </lineage>
</organism>
<dbReference type="InterPro" id="IPR011251">
    <property type="entry name" value="Luciferase-like_dom"/>
</dbReference>
<protein>
    <submittedName>
        <fullName evidence="6">TIGR03619 family F420-dependent LLM class oxidoreductase</fullName>
        <ecNumber evidence="6">1.-.-.-</ecNumber>
    </submittedName>
</protein>
<dbReference type="InterPro" id="IPR019921">
    <property type="entry name" value="Lucif-like_OxRdtase_Rv2161c"/>
</dbReference>
<dbReference type="Proteomes" id="UP000675781">
    <property type="component" value="Unassembled WGS sequence"/>
</dbReference>
<evidence type="ECO:0000256" key="1">
    <source>
        <dbReference type="ARBA" id="ARBA00022630"/>
    </source>
</evidence>
<sequence length="313" mass="33038">MKTGIGAPVSGAWAGPESLSHVSGLAEELGYHALWTFSRLLMPADQGGERVGDPVYRSVLDPLVALGFAAARTSRVRLGVAVVNLPFLSPTYLAKQASTLDVLSGGRFDLGLGIGWSPLEFTASGASTARRGARTAEYLEVLRTLWSDEVPARYDGEFYTLPESRMDPKPVQRPGPPVLLGGITPVALRRVGRLADGWVSASATRLAGIAGQIGLVREAAEQAGRDPAALRFVCRGVVRFDPSGAGATDGAGERLLLSGSAERIREDTAWLGTQGVTELFYDLNWDPHIGDPAADPAGAADRAEEIIRALAPV</sequence>
<reference evidence="6" key="1">
    <citation type="submission" date="2021-04" db="EMBL/GenBank/DDBJ databases">
        <title>Genome based classification of Actinospica acidithermotolerans sp. nov., an actinobacterium isolated from an Indonesian hot spring.</title>
        <authorList>
            <person name="Kusuma A.B."/>
            <person name="Putra K.E."/>
            <person name="Nafisah S."/>
            <person name="Loh J."/>
            <person name="Nouioui I."/>
            <person name="Goodfellow M."/>
        </authorList>
    </citation>
    <scope>NUCLEOTIDE SEQUENCE</scope>
    <source>
        <strain evidence="6">CSCA 57</strain>
    </source>
</reference>
<dbReference type="Gene3D" id="3.20.20.30">
    <property type="entry name" value="Luciferase-like domain"/>
    <property type="match status" value="1"/>
</dbReference>
<dbReference type="EC" id="1.-.-.-" evidence="6"/>
<dbReference type="AlphaFoldDB" id="A0A941EKT9"/>
<dbReference type="InterPro" id="IPR036661">
    <property type="entry name" value="Luciferase-like_sf"/>
</dbReference>
<dbReference type="EMBL" id="JAGSOG010000015">
    <property type="protein sequence ID" value="MBR7832720.1"/>
    <property type="molecule type" value="Genomic_DNA"/>
</dbReference>
<dbReference type="GO" id="GO:0008726">
    <property type="term" value="F:alkanesulfonate monooxygenase activity"/>
    <property type="evidence" value="ECO:0007669"/>
    <property type="project" value="TreeGrafter"/>
</dbReference>
<dbReference type="GO" id="GO:0046306">
    <property type="term" value="P:alkanesulfonate catabolic process"/>
    <property type="evidence" value="ECO:0007669"/>
    <property type="project" value="TreeGrafter"/>
</dbReference>
<evidence type="ECO:0000256" key="4">
    <source>
        <dbReference type="ARBA" id="ARBA00023033"/>
    </source>
</evidence>
<keyword evidence="3 6" id="KW-0560">Oxidoreductase</keyword>
<evidence type="ECO:0000256" key="3">
    <source>
        <dbReference type="ARBA" id="ARBA00023002"/>
    </source>
</evidence>
<dbReference type="Pfam" id="PF00296">
    <property type="entry name" value="Bac_luciferase"/>
    <property type="match status" value="1"/>
</dbReference>
<dbReference type="RefSeq" id="WP_212527245.1">
    <property type="nucleotide sequence ID" value="NZ_JAGSOG010000015.1"/>
</dbReference>
<dbReference type="NCBIfam" id="TIGR03619">
    <property type="entry name" value="F420_Rv2161c"/>
    <property type="match status" value="1"/>
</dbReference>
<evidence type="ECO:0000256" key="2">
    <source>
        <dbReference type="ARBA" id="ARBA00022643"/>
    </source>
</evidence>
<dbReference type="PANTHER" id="PTHR42847">
    <property type="entry name" value="ALKANESULFONATE MONOOXYGENASE"/>
    <property type="match status" value="1"/>
</dbReference>
<keyword evidence="7" id="KW-1185">Reference proteome</keyword>
<gene>
    <name evidence="6" type="ORF">KDL01_05580</name>
</gene>
<keyword evidence="2" id="KW-0288">FMN</keyword>
<evidence type="ECO:0000313" key="7">
    <source>
        <dbReference type="Proteomes" id="UP000675781"/>
    </source>
</evidence>
<feature type="domain" description="Luciferase-like" evidence="5">
    <location>
        <begin position="24"/>
        <end position="263"/>
    </location>
</feature>